<evidence type="ECO:0000313" key="3">
    <source>
        <dbReference type="RefSeq" id="XP_031390028.1"/>
    </source>
</evidence>
<dbReference type="AlphaFoldDB" id="A0A6P8DFE1"/>
<protein>
    <submittedName>
        <fullName evidence="3">Uncharacterized protein LOC116202573 isoform X1</fullName>
    </submittedName>
</protein>
<reference evidence="2" key="1">
    <citation type="journal article" date="2020" name="Plant Biotechnol. J.">
        <title>The pomegranate (Punica granatum L.) draft genome dissects genetic divergence between soft- and hard-seeded cultivars.</title>
        <authorList>
            <person name="Luo X."/>
            <person name="Li H."/>
            <person name="Wu Z."/>
            <person name="Yao W."/>
            <person name="Zhao P."/>
            <person name="Cao D."/>
            <person name="Yu H."/>
            <person name="Li K."/>
            <person name="Poudel K."/>
            <person name="Zhao D."/>
            <person name="Zhang F."/>
            <person name="Xia X."/>
            <person name="Chen L."/>
            <person name="Wang Q."/>
            <person name="Jing D."/>
            <person name="Cao S."/>
        </authorList>
    </citation>
    <scope>NUCLEOTIDE SEQUENCE [LARGE SCALE GENOMIC DNA]</scope>
    <source>
        <strain evidence="2">cv. Tunisia</strain>
    </source>
</reference>
<dbReference type="GeneID" id="116202573"/>
<feature type="compositionally biased region" description="Polar residues" evidence="1">
    <location>
        <begin position="130"/>
        <end position="140"/>
    </location>
</feature>
<evidence type="ECO:0000256" key="1">
    <source>
        <dbReference type="SAM" id="MobiDB-lite"/>
    </source>
</evidence>
<accession>A0A6P8DFE1</accession>
<feature type="compositionally biased region" description="Low complexity" evidence="1">
    <location>
        <begin position="37"/>
        <end position="47"/>
    </location>
</feature>
<gene>
    <name evidence="3" type="primary">LOC116202573</name>
</gene>
<feature type="region of interest" description="Disordered" evidence="1">
    <location>
        <begin position="1"/>
        <end position="50"/>
    </location>
</feature>
<feature type="compositionally biased region" description="Basic and acidic residues" evidence="1">
    <location>
        <begin position="176"/>
        <end position="186"/>
    </location>
</feature>
<sequence length="186" mass="20280">MKSREKKKMTTSPSKQSSSSASGNQSLEELSPGGLAGSYNAGGSSSSMTTWTDEKHTRFLRSLEASFLQALRLSCRSKLSSGDNHLQLQGQFVPGLLCCSQLADNDIARTTTCSYSKSRRRKSPAKIKATATSGMMQNQFDGGARKRSRRPPSDQSHSDSSDDDQQVVPEMNIITADKDDKHINPM</sequence>
<feature type="compositionally biased region" description="Low complexity" evidence="1">
    <location>
        <begin position="10"/>
        <end position="26"/>
    </location>
</feature>
<feature type="region of interest" description="Disordered" evidence="1">
    <location>
        <begin position="116"/>
        <end position="186"/>
    </location>
</feature>
<dbReference type="RefSeq" id="XP_031390028.1">
    <property type="nucleotide sequence ID" value="XM_031534168.1"/>
</dbReference>
<proteinExistence type="predicted"/>
<reference evidence="3" key="2">
    <citation type="submission" date="2025-08" db="UniProtKB">
        <authorList>
            <consortium name="RefSeq"/>
        </authorList>
    </citation>
    <scope>IDENTIFICATION</scope>
    <source>
        <tissue evidence="3">Leaf</tissue>
    </source>
</reference>
<name>A0A6P8DFE1_PUNGR</name>
<keyword evidence="2" id="KW-1185">Reference proteome</keyword>
<organism evidence="2 3">
    <name type="scientific">Punica granatum</name>
    <name type="common">Pomegranate</name>
    <dbReference type="NCBI Taxonomy" id="22663"/>
    <lineage>
        <taxon>Eukaryota</taxon>
        <taxon>Viridiplantae</taxon>
        <taxon>Streptophyta</taxon>
        <taxon>Embryophyta</taxon>
        <taxon>Tracheophyta</taxon>
        <taxon>Spermatophyta</taxon>
        <taxon>Magnoliopsida</taxon>
        <taxon>eudicotyledons</taxon>
        <taxon>Gunneridae</taxon>
        <taxon>Pentapetalae</taxon>
        <taxon>rosids</taxon>
        <taxon>malvids</taxon>
        <taxon>Myrtales</taxon>
        <taxon>Lythraceae</taxon>
        <taxon>Punica</taxon>
    </lineage>
</organism>
<dbReference type="Proteomes" id="UP000515151">
    <property type="component" value="Chromosome 4"/>
</dbReference>
<evidence type="ECO:0000313" key="2">
    <source>
        <dbReference type="Proteomes" id="UP000515151"/>
    </source>
</evidence>